<feature type="domain" description="DUF58" evidence="1">
    <location>
        <begin position="43"/>
        <end position="239"/>
    </location>
</feature>
<protein>
    <recommendedName>
        <fullName evidence="1">DUF58 domain-containing protein</fullName>
    </recommendedName>
</protein>
<proteinExistence type="predicted"/>
<dbReference type="InterPro" id="IPR036465">
    <property type="entry name" value="vWFA_dom_sf"/>
</dbReference>
<comment type="caution">
    <text evidence="2">The sequence shown here is derived from an EMBL/GenBank/DDBJ whole genome shotgun (WGS) entry which is preliminary data.</text>
</comment>
<evidence type="ECO:0000313" key="2">
    <source>
        <dbReference type="EMBL" id="KUK87710.1"/>
    </source>
</evidence>
<dbReference type="PANTHER" id="PTHR33608">
    <property type="entry name" value="BLL2464 PROTEIN"/>
    <property type="match status" value="1"/>
</dbReference>
<dbReference type="Proteomes" id="UP000053467">
    <property type="component" value="Unassembled WGS sequence"/>
</dbReference>
<dbReference type="SUPFAM" id="SSF53300">
    <property type="entry name" value="vWA-like"/>
    <property type="match status" value="1"/>
</dbReference>
<gene>
    <name evidence="2" type="ORF">XE03_0601</name>
</gene>
<name>A0A101I304_UNCT6</name>
<reference evidence="3" key="1">
    <citation type="journal article" date="2015" name="MBio">
        <title>Genome-Resolved Metagenomic Analysis Reveals Roles for Candidate Phyla and Other Microbial Community Members in Biogeochemical Transformations in Oil Reservoirs.</title>
        <authorList>
            <person name="Hu P."/>
            <person name="Tom L."/>
            <person name="Singh A."/>
            <person name="Thomas B.C."/>
            <person name="Baker B.J."/>
            <person name="Piceno Y.M."/>
            <person name="Andersen G.L."/>
            <person name="Banfield J.F."/>
        </authorList>
    </citation>
    <scope>NUCLEOTIDE SEQUENCE [LARGE SCALE GENOMIC DNA]</scope>
</reference>
<dbReference type="Pfam" id="PF01882">
    <property type="entry name" value="DUF58"/>
    <property type="match status" value="1"/>
</dbReference>
<organism evidence="2 3">
    <name type="scientific">candidate division TA06 bacterium 34_109</name>
    <dbReference type="NCBI Taxonomy" id="1635277"/>
    <lineage>
        <taxon>Bacteria</taxon>
        <taxon>Bacteria division TA06</taxon>
    </lineage>
</organism>
<dbReference type="PANTHER" id="PTHR33608:SF7">
    <property type="entry name" value="DUF58 DOMAIN-CONTAINING PROTEIN"/>
    <property type="match status" value="1"/>
</dbReference>
<evidence type="ECO:0000259" key="1">
    <source>
        <dbReference type="Pfam" id="PF01882"/>
    </source>
</evidence>
<dbReference type="InterPro" id="IPR002881">
    <property type="entry name" value="DUF58"/>
</dbReference>
<dbReference type="EMBL" id="LGGX01000003">
    <property type="protein sequence ID" value="KUK87710.1"/>
    <property type="molecule type" value="Genomic_DNA"/>
</dbReference>
<dbReference type="CDD" id="cd00198">
    <property type="entry name" value="vWFA"/>
    <property type="match status" value="1"/>
</dbReference>
<dbReference type="Gene3D" id="3.40.50.410">
    <property type="entry name" value="von Willebrand factor, type A domain"/>
    <property type="match status" value="1"/>
</dbReference>
<evidence type="ECO:0000313" key="3">
    <source>
        <dbReference type="Proteomes" id="UP000053467"/>
    </source>
</evidence>
<dbReference type="AlphaFoldDB" id="A0A101I304"/>
<accession>A0A101I304</accession>
<sequence>MDKNYSEIFKIENLFLRSKYILKGYFSGIHKTPYKGFSSEFSEYREYIQGDDFKRIDWKVFLRSEKLFVRENEGESDTDIYIFLDCSKSMRFANKFEYAKTLVFIFALIAKKQNDSFGYVFYSDRLKVFQKPSKKQNLLSHLYKDLETIKPDGETKGAKVLLDILPKVKRSTFVIFITDFGENLEDMMKTLSIYRVFKNDSIVFHLQSKQEFEKNNFENVYLKDMESGKTLYFDSFSDRMKILRDRNESIKKYSYENGIDYNHIMIEDGFEKPLSNFFFRRKNVFL</sequence>